<dbReference type="NCBIfam" id="TIGR00449">
    <property type="entry name" value="tgt_general"/>
    <property type="match status" value="1"/>
</dbReference>
<dbReference type="PANTHER" id="PTHR46064">
    <property type="entry name" value="QUEUINE TRNA-RIBOSYLTRANSFERASE ACCESSORY SUBUNIT 2"/>
    <property type="match status" value="1"/>
</dbReference>
<dbReference type="EMBL" id="JAODUO010000071">
    <property type="protein sequence ID" value="KAK2190709.1"/>
    <property type="molecule type" value="Genomic_DNA"/>
</dbReference>
<dbReference type="InterPro" id="IPR028592">
    <property type="entry name" value="QTRTD1"/>
</dbReference>
<dbReference type="GO" id="GO:0005737">
    <property type="term" value="C:cytoplasm"/>
    <property type="evidence" value="ECO:0007669"/>
    <property type="project" value="UniProtKB-SubCell"/>
</dbReference>
<dbReference type="PANTHER" id="PTHR46064:SF1">
    <property type="entry name" value="QUEUINE TRNA-RIBOSYLTRANSFERASE ACCESSORY SUBUNIT 2"/>
    <property type="match status" value="1"/>
</dbReference>
<keyword evidence="2 5" id="KW-0819">tRNA processing</keyword>
<evidence type="ECO:0000256" key="2">
    <source>
        <dbReference type="ARBA" id="ARBA00022694"/>
    </source>
</evidence>
<protein>
    <recommendedName>
        <fullName evidence="5">Queuine tRNA-ribosyltransferase accessory subunit 2</fullName>
    </recommendedName>
    <alternativeName>
        <fullName evidence="5">Queuine tRNA-ribosyltransferase domain-containing protein 1</fullName>
    </alternativeName>
</protein>
<comment type="subunit">
    <text evidence="5">Heterodimer of a catalytic subunit and an accessory subunit.</text>
</comment>
<keyword evidence="8" id="KW-1185">Reference proteome</keyword>
<reference evidence="7" key="1">
    <citation type="journal article" date="2023" name="Mol. Biol. Evol.">
        <title>Third-Generation Sequencing Reveals the Adaptive Role of the Epigenome in Three Deep-Sea Polychaetes.</title>
        <authorList>
            <person name="Perez M."/>
            <person name="Aroh O."/>
            <person name="Sun Y."/>
            <person name="Lan Y."/>
            <person name="Juniper S.K."/>
            <person name="Young C.R."/>
            <person name="Angers B."/>
            <person name="Qian P.Y."/>
        </authorList>
    </citation>
    <scope>NUCLEOTIDE SEQUENCE</scope>
    <source>
        <strain evidence="7">R07B-5</strain>
    </source>
</reference>
<dbReference type="HAMAP" id="MF_03043">
    <property type="entry name" value="QTRT2"/>
    <property type="match status" value="1"/>
</dbReference>
<feature type="binding site" evidence="5">
    <location>
        <position position="341"/>
    </location>
    <ligand>
        <name>Zn(2+)</name>
        <dbReference type="ChEBI" id="CHEBI:29105"/>
    </ligand>
</feature>
<dbReference type="Gene3D" id="3.20.20.105">
    <property type="entry name" value="Queuine tRNA-ribosyltransferase-like"/>
    <property type="match status" value="1"/>
</dbReference>
<comment type="subcellular location">
    <subcellularLocation>
        <location evidence="5">Cytoplasm</location>
    </subcellularLocation>
</comment>
<evidence type="ECO:0000256" key="4">
    <source>
        <dbReference type="ARBA" id="ARBA00022833"/>
    </source>
</evidence>
<evidence type="ECO:0000313" key="8">
    <source>
        <dbReference type="Proteomes" id="UP001209878"/>
    </source>
</evidence>
<dbReference type="AlphaFoldDB" id="A0AAD9P9H3"/>
<dbReference type="Pfam" id="PF01702">
    <property type="entry name" value="TGT"/>
    <property type="match status" value="1"/>
</dbReference>
<keyword evidence="4 5" id="KW-0862">Zinc</keyword>
<dbReference type="GO" id="GO:0008479">
    <property type="term" value="F:tRNA-guanosine(34) queuine transglycosylase activity"/>
    <property type="evidence" value="ECO:0007669"/>
    <property type="project" value="UniProtKB-UniRule"/>
</dbReference>
<evidence type="ECO:0000256" key="3">
    <source>
        <dbReference type="ARBA" id="ARBA00022723"/>
    </source>
</evidence>
<evidence type="ECO:0000313" key="7">
    <source>
        <dbReference type="EMBL" id="KAK2190709.1"/>
    </source>
</evidence>
<comment type="similarity">
    <text evidence="5">Belongs to the queuine tRNA-ribosyltransferase family. QTRT2 subfamily.</text>
</comment>
<dbReference type="InterPro" id="IPR050852">
    <property type="entry name" value="Queuine_tRNA-ribosyltrfase"/>
</dbReference>
<evidence type="ECO:0000259" key="6">
    <source>
        <dbReference type="Pfam" id="PF01702"/>
    </source>
</evidence>
<keyword evidence="1 5" id="KW-0963">Cytoplasm</keyword>
<feature type="domain" description="tRNA-guanine(15) transglycosylase-like" evidence="6">
    <location>
        <begin position="13"/>
        <end position="400"/>
    </location>
</feature>
<feature type="binding site" evidence="5">
    <location>
        <position position="338"/>
    </location>
    <ligand>
        <name>Zn(2+)</name>
        <dbReference type="ChEBI" id="CHEBI:29105"/>
    </ligand>
</feature>
<feature type="binding site" evidence="5">
    <location>
        <position position="336"/>
    </location>
    <ligand>
        <name>Zn(2+)</name>
        <dbReference type="ChEBI" id="CHEBI:29105"/>
    </ligand>
</feature>
<dbReference type="GO" id="GO:0046872">
    <property type="term" value="F:metal ion binding"/>
    <property type="evidence" value="ECO:0007669"/>
    <property type="project" value="UniProtKB-KW"/>
</dbReference>
<proteinExistence type="inferred from homology"/>
<keyword evidence="3 5" id="KW-0479">Metal-binding</keyword>
<organism evidence="7 8">
    <name type="scientific">Ridgeia piscesae</name>
    <name type="common">Tubeworm</name>
    <dbReference type="NCBI Taxonomy" id="27915"/>
    <lineage>
        <taxon>Eukaryota</taxon>
        <taxon>Metazoa</taxon>
        <taxon>Spiralia</taxon>
        <taxon>Lophotrochozoa</taxon>
        <taxon>Annelida</taxon>
        <taxon>Polychaeta</taxon>
        <taxon>Sedentaria</taxon>
        <taxon>Canalipalpata</taxon>
        <taxon>Sabellida</taxon>
        <taxon>Siboglinidae</taxon>
        <taxon>Ridgeia</taxon>
    </lineage>
</organism>
<dbReference type="SUPFAM" id="SSF51713">
    <property type="entry name" value="tRNA-guanine transglycosylase"/>
    <property type="match status" value="1"/>
</dbReference>
<comment type="cofactor">
    <cofactor evidence="5">
        <name>Zn(2+)</name>
        <dbReference type="ChEBI" id="CHEBI:29105"/>
    </cofactor>
    <text evidence="5">Binds 1 zinc ion per subunit.</text>
</comment>
<evidence type="ECO:0000256" key="1">
    <source>
        <dbReference type="ARBA" id="ARBA00022490"/>
    </source>
</evidence>
<dbReference type="GO" id="GO:0006400">
    <property type="term" value="P:tRNA modification"/>
    <property type="evidence" value="ECO:0007669"/>
    <property type="project" value="InterPro"/>
</dbReference>
<sequence length="413" mass="46743">MMRFILSKVTGGARLGLLTELQSLSSSTTIETPMCMVYTRGGIAPFVTKDLLAKIANLPKVAHVPLNTLTRHHETAAKFENGLKDFAAMHDFIVYSCVQDSTEQMPVFQNDKTTIAVWGRAGKQKVTVDEYMRIQESVKPDWYQALCDSDANKDSSKKRLRKGVERTLNYLDECLEKHNKSERLKASALFGVLEGGFQRQDRVFSAKETAKRPVAGFCIEGFDNFGPSAEHFQVSDIKHLIKDLVMELPADKPRMMPGVMTPDNVLEAVNAGIDIFDTAYPYFATSRGCALVFNYSLENESSEENKMSIKESPKPFQIDLNDDRYTGDFSPVLEGCTCYVCQRYTKAYVHHLLVTTELLASILLMIHNFHHYFGFFEEIRQSLKAERLDRLYTKIHAQRPKTESSVTKDNDLG</sequence>
<dbReference type="Proteomes" id="UP001209878">
    <property type="component" value="Unassembled WGS sequence"/>
</dbReference>
<name>A0AAD9P9H3_RIDPI</name>
<feature type="binding site" evidence="5">
    <location>
        <position position="367"/>
    </location>
    <ligand>
        <name>Zn(2+)</name>
        <dbReference type="ChEBI" id="CHEBI:29105"/>
    </ligand>
</feature>
<dbReference type="InterPro" id="IPR002616">
    <property type="entry name" value="tRNA_ribo_trans-like"/>
</dbReference>
<dbReference type="InterPro" id="IPR036511">
    <property type="entry name" value="TGT-like_sf"/>
</dbReference>
<comment type="function">
    <text evidence="5">Non-catalytic subunit of the queuine tRNA-ribosyltransferase (TGT) that catalyzes the base-exchange of a guanine (G) residue with queuine (Q) at position 34 (anticodon wobble position) in tRNAs with GU(N) anticodons (tRNA-Asp, -Asn, -His and -Tyr), resulting in the hypermodified nucleoside queuosine (7-(((4,5-cis-dihydroxy-2-cyclopenten-1-yl)amino)methyl)-7-deazaguanosine).</text>
</comment>
<accession>A0AAD9P9H3</accession>
<comment type="caution">
    <text evidence="7">The sequence shown here is derived from an EMBL/GenBank/DDBJ whole genome shotgun (WGS) entry which is preliminary data.</text>
</comment>
<evidence type="ECO:0000256" key="5">
    <source>
        <dbReference type="HAMAP-Rule" id="MF_03043"/>
    </source>
</evidence>
<gene>
    <name evidence="7" type="ORF">NP493_73g04018</name>
</gene>